<protein>
    <submittedName>
        <fullName evidence="1">Uncharacterized protein</fullName>
    </submittedName>
</protein>
<name>K3ZP76_SETIT</name>
<evidence type="ECO:0000313" key="2">
    <source>
        <dbReference type="Proteomes" id="UP000004995"/>
    </source>
</evidence>
<dbReference type="Gramene" id="KQK93515">
    <property type="protein sequence ID" value="KQK93515"/>
    <property type="gene ID" value="SETIT_028406mg"/>
</dbReference>
<proteinExistence type="predicted"/>
<dbReference type="HOGENOM" id="CLU_2578424_0_0_1"/>
<organism evidence="1 2">
    <name type="scientific">Setaria italica</name>
    <name type="common">Foxtail millet</name>
    <name type="synonym">Panicum italicum</name>
    <dbReference type="NCBI Taxonomy" id="4555"/>
    <lineage>
        <taxon>Eukaryota</taxon>
        <taxon>Viridiplantae</taxon>
        <taxon>Streptophyta</taxon>
        <taxon>Embryophyta</taxon>
        <taxon>Tracheophyta</taxon>
        <taxon>Spermatophyta</taxon>
        <taxon>Magnoliopsida</taxon>
        <taxon>Liliopsida</taxon>
        <taxon>Poales</taxon>
        <taxon>Poaceae</taxon>
        <taxon>PACMAD clade</taxon>
        <taxon>Panicoideae</taxon>
        <taxon>Panicodae</taxon>
        <taxon>Paniceae</taxon>
        <taxon>Cenchrinae</taxon>
        <taxon>Setaria</taxon>
    </lineage>
</organism>
<accession>K3ZP76</accession>
<dbReference type="InParanoid" id="K3ZP76"/>
<dbReference type="AlphaFoldDB" id="K3ZP76"/>
<dbReference type="Proteomes" id="UP000004995">
    <property type="component" value="Unassembled WGS sequence"/>
</dbReference>
<reference evidence="1" key="2">
    <citation type="submission" date="2018-08" db="UniProtKB">
        <authorList>
            <consortium name="EnsemblPlants"/>
        </authorList>
    </citation>
    <scope>IDENTIFICATION</scope>
    <source>
        <strain evidence="1">Yugu1</strain>
    </source>
</reference>
<keyword evidence="2" id="KW-1185">Reference proteome</keyword>
<dbReference type="EMBL" id="AGNK02004617">
    <property type="status" value="NOT_ANNOTATED_CDS"/>
    <property type="molecule type" value="Genomic_DNA"/>
</dbReference>
<sequence>MEKLAREGRVERRALTAISLGPLRATGRNAVALWFVGGDAALQSLSTVPLMCALCAHNDTGNGGEGSEGGKAAAIGLKLSL</sequence>
<dbReference type="EnsemblPlants" id="KQK93515">
    <property type="protein sequence ID" value="KQK93515"/>
    <property type="gene ID" value="SETIT_028406mg"/>
</dbReference>
<evidence type="ECO:0000313" key="1">
    <source>
        <dbReference type="EnsemblPlants" id="KQK93515"/>
    </source>
</evidence>
<reference evidence="2" key="1">
    <citation type="journal article" date="2012" name="Nat. Biotechnol.">
        <title>Reference genome sequence of the model plant Setaria.</title>
        <authorList>
            <person name="Bennetzen J.L."/>
            <person name="Schmutz J."/>
            <person name="Wang H."/>
            <person name="Percifield R."/>
            <person name="Hawkins J."/>
            <person name="Pontaroli A.C."/>
            <person name="Estep M."/>
            <person name="Feng L."/>
            <person name="Vaughn J.N."/>
            <person name="Grimwood J."/>
            <person name="Jenkins J."/>
            <person name="Barry K."/>
            <person name="Lindquist E."/>
            <person name="Hellsten U."/>
            <person name="Deshpande S."/>
            <person name="Wang X."/>
            <person name="Wu X."/>
            <person name="Mitros T."/>
            <person name="Triplett J."/>
            <person name="Yang X."/>
            <person name="Ye C.Y."/>
            <person name="Mauro-Herrera M."/>
            <person name="Wang L."/>
            <person name="Li P."/>
            <person name="Sharma M."/>
            <person name="Sharma R."/>
            <person name="Ronald P.C."/>
            <person name="Panaud O."/>
            <person name="Kellogg E.A."/>
            <person name="Brutnell T.P."/>
            <person name="Doust A.N."/>
            <person name="Tuskan G.A."/>
            <person name="Rokhsar D."/>
            <person name="Devos K.M."/>
        </authorList>
    </citation>
    <scope>NUCLEOTIDE SEQUENCE [LARGE SCALE GENOMIC DNA]</scope>
    <source>
        <strain evidence="2">cv. Yugu1</strain>
    </source>
</reference>